<evidence type="ECO:0000259" key="4">
    <source>
        <dbReference type="Pfam" id="PF13579"/>
    </source>
</evidence>
<accession>A0A231UVP0</accession>
<feature type="domain" description="Glycosyltransferase subfamily 4-like N-terminal" evidence="4">
    <location>
        <begin position="18"/>
        <end position="166"/>
    </location>
</feature>
<dbReference type="InterPro" id="IPR001296">
    <property type="entry name" value="Glyco_trans_1"/>
</dbReference>
<evidence type="ECO:0000313" key="6">
    <source>
        <dbReference type="Proteomes" id="UP000215405"/>
    </source>
</evidence>
<name>A0A231UVP0_9HYPH</name>
<protein>
    <recommendedName>
        <fullName evidence="7">Glycosyl transferase</fullName>
    </recommendedName>
</protein>
<dbReference type="PANTHER" id="PTHR12526">
    <property type="entry name" value="GLYCOSYLTRANSFERASE"/>
    <property type="match status" value="1"/>
</dbReference>
<dbReference type="CDD" id="cd03794">
    <property type="entry name" value="GT4_WbuB-like"/>
    <property type="match status" value="1"/>
</dbReference>
<dbReference type="Gene3D" id="3.40.50.2000">
    <property type="entry name" value="Glycogen Phosphorylase B"/>
    <property type="match status" value="2"/>
</dbReference>
<dbReference type="Pfam" id="PF00534">
    <property type="entry name" value="Glycos_transf_1"/>
    <property type="match status" value="1"/>
</dbReference>
<gene>
    <name evidence="5" type="ORF">B7H23_14640</name>
</gene>
<sequence length="368" mass="39974">MNILHITSVHARNDTRIFNKMCQSLAADGAEVTLIMADGLGDAVVGGVEIVDVGGSGTRVDRMIRAVRRVAGAAATRSPDIIHFHDPEFIQMIPALRKTGAKIVMDAHEDVEKQIFSKPYLHPATRKLVSLAYSLVERRMIRHVDLVIGATPAISAKFEGQGLRTATVNNFPILGELAVPDIDWTLKQPVACYVGGMSAIRGASQVGQAAALLEPPITIEFAGGFAPPELGETVATLGGDRIKRLGHLDREQVRDLMARSMAGIVTFLPAPNHMDAQPNKMFEYMSAGLPVIASDFPLWRQIIAEADCGILVDPMDPKAIADAINALVNDPERAERLGRNGQRAVRERYNWASEFATLQNAYERLIAA</sequence>
<dbReference type="RefSeq" id="WP_094078172.1">
    <property type="nucleotide sequence ID" value="NZ_NBYO01000003.1"/>
</dbReference>
<dbReference type="Proteomes" id="UP000215405">
    <property type="component" value="Unassembled WGS sequence"/>
</dbReference>
<evidence type="ECO:0008006" key="7">
    <source>
        <dbReference type="Google" id="ProtNLM"/>
    </source>
</evidence>
<dbReference type="PANTHER" id="PTHR12526:SF629">
    <property type="entry name" value="TEICHURONIC ACID BIOSYNTHESIS GLYCOSYLTRANSFERASE TUAH-RELATED"/>
    <property type="match status" value="1"/>
</dbReference>
<keyword evidence="6" id="KW-1185">Reference proteome</keyword>
<evidence type="ECO:0000256" key="1">
    <source>
        <dbReference type="ARBA" id="ARBA00022676"/>
    </source>
</evidence>
<dbReference type="Pfam" id="PF13579">
    <property type="entry name" value="Glyco_trans_4_4"/>
    <property type="match status" value="1"/>
</dbReference>
<dbReference type="InterPro" id="IPR028098">
    <property type="entry name" value="Glyco_trans_4-like_N"/>
</dbReference>
<organism evidence="5 6">
    <name type="scientific">Notoacmeibacter marinus</name>
    <dbReference type="NCBI Taxonomy" id="1876515"/>
    <lineage>
        <taxon>Bacteria</taxon>
        <taxon>Pseudomonadati</taxon>
        <taxon>Pseudomonadota</taxon>
        <taxon>Alphaproteobacteria</taxon>
        <taxon>Hyphomicrobiales</taxon>
        <taxon>Notoacmeibacteraceae</taxon>
        <taxon>Notoacmeibacter</taxon>
    </lineage>
</organism>
<keyword evidence="1" id="KW-0328">Glycosyltransferase</keyword>
<dbReference type="GO" id="GO:0016757">
    <property type="term" value="F:glycosyltransferase activity"/>
    <property type="evidence" value="ECO:0007669"/>
    <property type="project" value="UniProtKB-KW"/>
</dbReference>
<comment type="caution">
    <text evidence="5">The sequence shown here is derived from an EMBL/GenBank/DDBJ whole genome shotgun (WGS) entry which is preliminary data.</text>
</comment>
<keyword evidence="2" id="KW-0808">Transferase</keyword>
<dbReference type="SUPFAM" id="SSF53756">
    <property type="entry name" value="UDP-Glycosyltransferase/glycogen phosphorylase"/>
    <property type="match status" value="1"/>
</dbReference>
<evidence type="ECO:0000256" key="2">
    <source>
        <dbReference type="ARBA" id="ARBA00022679"/>
    </source>
</evidence>
<feature type="domain" description="Glycosyl transferase family 1" evidence="3">
    <location>
        <begin position="186"/>
        <end position="343"/>
    </location>
</feature>
<reference evidence="6" key="1">
    <citation type="journal article" date="2017" name="Int. J. Syst. Evol. Microbiol.">
        <title>Notoacmeibacter marinus gen. nov., sp. nov., isolated from the gut of a limpet and proposal of Notoacmeibacteraceae fam. nov. in the order Rhizobiales of the class Alphaproteobacteria.</title>
        <authorList>
            <person name="Huang Z."/>
            <person name="Guo F."/>
            <person name="Lai Q."/>
        </authorList>
    </citation>
    <scope>NUCLEOTIDE SEQUENCE [LARGE SCALE GENOMIC DNA]</scope>
    <source>
        <strain evidence="6">XMTR2A4</strain>
    </source>
</reference>
<dbReference type="EMBL" id="NBYO01000003">
    <property type="protein sequence ID" value="OXS99395.1"/>
    <property type="molecule type" value="Genomic_DNA"/>
</dbReference>
<dbReference type="AlphaFoldDB" id="A0A231UVP0"/>
<evidence type="ECO:0000313" key="5">
    <source>
        <dbReference type="EMBL" id="OXS99395.1"/>
    </source>
</evidence>
<evidence type="ECO:0000259" key="3">
    <source>
        <dbReference type="Pfam" id="PF00534"/>
    </source>
</evidence>
<proteinExistence type="predicted"/>